<dbReference type="InterPro" id="IPR029058">
    <property type="entry name" value="AB_hydrolase_fold"/>
</dbReference>
<gene>
    <name evidence="5" type="ORF">E2C04_10090</name>
</gene>
<dbReference type="SMART" id="SM01110">
    <property type="entry name" value="Cutinase"/>
    <property type="match status" value="1"/>
</dbReference>
<keyword evidence="4" id="KW-1015">Disulfide bond</keyword>
<dbReference type="GO" id="GO:0052689">
    <property type="term" value="F:carboxylic ester hydrolase activity"/>
    <property type="evidence" value="ECO:0007669"/>
    <property type="project" value="UniProtKB-KW"/>
</dbReference>
<keyword evidence="3" id="KW-0378">Hydrolase</keyword>
<reference evidence="5 6" key="1">
    <citation type="journal article" date="2008" name="Int. J. Syst. Evol. Microbiol.">
        <title>Nocardioides daphniae sp. nov., isolated from Daphnia cucullata (Crustacea: Cladocera).</title>
        <authorList>
            <person name="Toth E.M."/>
            <person name="Keki Z."/>
            <person name="Homonnay Z.G."/>
            <person name="Borsodi A.K."/>
            <person name="Marialigeti K."/>
            <person name="Schumann P."/>
        </authorList>
    </citation>
    <scope>NUCLEOTIDE SEQUENCE [LARGE SCALE GENOMIC DNA]</scope>
    <source>
        <strain evidence="5 6">JCM 16608</strain>
    </source>
</reference>
<dbReference type="KEGG" id="ndp:E2C04_10090"/>
<dbReference type="PANTHER" id="PTHR33630">
    <property type="entry name" value="CUTINASE RV1984C-RELATED-RELATED"/>
    <property type="match status" value="1"/>
</dbReference>
<evidence type="ECO:0000256" key="4">
    <source>
        <dbReference type="ARBA" id="ARBA00023157"/>
    </source>
</evidence>
<proteinExistence type="inferred from homology"/>
<dbReference type="AlphaFoldDB" id="A0A4P7UBD2"/>
<evidence type="ECO:0000256" key="3">
    <source>
        <dbReference type="ARBA" id="ARBA00022801"/>
    </source>
</evidence>
<dbReference type="PANTHER" id="PTHR33630:SF9">
    <property type="entry name" value="CUTINASE 4"/>
    <property type="match status" value="1"/>
</dbReference>
<evidence type="ECO:0000313" key="5">
    <source>
        <dbReference type="EMBL" id="QCC77443.1"/>
    </source>
</evidence>
<keyword evidence="2" id="KW-0719">Serine esterase</keyword>
<name>A0A4P7UBD2_9ACTN</name>
<comment type="similarity">
    <text evidence="1">Belongs to the cutinase family.</text>
</comment>
<dbReference type="Pfam" id="PF01083">
    <property type="entry name" value="Cutinase"/>
    <property type="match status" value="1"/>
</dbReference>
<evidence type="ECO:0000256" key="2">
    <source>
        <dbReference type="ARBA" id="ARBA00022487"/>
    </source>
</evidence>
<evidence type="ECO:0000313" key="6">
    <source>
        <dbReference type="Proteomes" id="UP000297025"/>
    </source>
</evidence>
<accession>A0A4P7UBD2</accession>
<organism evidence="5 6">
    <name type="scientific">Nocardioides daphniae</name>
    <dbReference type="NCBI Taxonomy" id="402297"/>
    <lineage>
        <taxon>Bacteria</taxon>
        <taxon>Bacillati</taxon>
        <taxon>Actinomycetota</taxon>
        <taxon>Actinomycetes</taxon>
        <taxon>Propionibacteriales</taxon>
        <taxon>Nocardioidaceae</taxon>
        <taxon>Nocardioides</taxon>
    </lineage>
</organism>
<dbReference type="EMBL" id="CP038462">
    <property type="protein sequence ID" value="QCC77443.1"/>
    <property type="molecule type" value="Genomic_DNA"/>
</dbReference>
<sequence length="444" mass="46217">MVEDWRISAEGPTYTVGITTSGSGGDGLSVPSGRSLKLDQGVVLKFHRAYNNYANLHIQGSLVAVGAENAPVVFTTTLDDSVGVDLSGNSPQVPGPSAWGGLYVADGGEAVLRDTTITYAATGLHTSSDGNAEIHGAILNSSSGLVAHGFTDATDVDWGSASGPSPFGTGTSVSGTGAVVFPWRGYVAPPRPPAAPAQPAPADNGCKQLVIYGLRGSGELPQGPNETTLPTFGSDTSGFGLDNLVIAGAIRDRVLELKPSATTKFVAIQYLALPVPYLEPRVSGEEFIDSIWQGVDKLLAAMRAESALCPSSQFALVGYSQGALSINIALRNMDSSERSRIGGIALLADPGKLANPTETLWEGAYTPAVDGVRDKPGAYVALNFAGHGPIPSDVSGRTISMCHQRDIVCAPKWNARIAFHENYTYEEDQAMGVFVGTRAAALLP</sequence>
<evidence type="ECO:0000256" key="1">
    <source>
        <dbReference type="ARBA" id="ARBA00007534"/>
    </source>
</evidence>
<dbReference type="Gene3D" id="3.40.50.1820">
    <property type="entry name" value="alpha/beta hydrolase"/>
    <property type="match status" value="1"/>
</dbReference>
<dbReference type="SUPFAM" id="SSF53474">
    <property type="entry name" value="alpha/beta-Hydrolases"/>
    <property type="match status" value="1"/>
</dbReference>
<dbReference type="InterPro" id="IPR000675">
    <property type="entry name" value="Cutinase/axe"/>
</dbReference>
<protein>
    <submittedName>
        <fullName evidence="5">Cutinase family protein</fullName>
    </submittedName>
</protein>
<dbReference type="Proteomes" id="UP000297025">
    <property type="component" value="Chromosome"/>
</dbReference>